<dbReference type="STRING" id="187420.MTH_865"/>
<dbReference type="PDB" id="1IIO">
    <property type="method" value="NMR"/>
    <property type="chains" value="A=1-81"/>
</dbReference>
<organism evidence="1 2">
    <name type="scientific">Methanothermobacter thermautotrophicus (strain ATCC 29096 / DSM 1053 / JCM 10044 / NBRC 100330 / Delta H)</name>
    <name type="common">Methanobacterium thermoautotrophicum</name>
    <dbReference type="NCBI Taxonomy" id="187420"/>
    <lineage>
        <taxon>Archaea</taxon>
        <taxon>Methanobacteriati</taxon>
        <taxon>Methanobacteriota</taxon>
        <taxon>Methanomada group</taxon>
        <taxon>Methanobacteria</taxon>
        <taxon>Methanobacteriales</taxon>
        <taxon>Methanobacteriaceae</taxon>
        <taxon>Methanothermobacter</taxon>
    </lineage>
</organism>
<evidence type="ECO:0007829" key="3">
    <source>
        <dbReference type="PDB" id="1IIO"/>
    </source>
</evidence>
<gene>
    <name evidence="1" type="ordered locus">MTH_865</name>
</gene>
<reference evidence="1 2" key="1">
    <citation type="journal article" date="1997" name="J. Bacteriol.">
        <title>Complete genome sequence of Methanobacterium thermoautotrophicum deltaH: functional analysis and comparative genomics.</title>
        <authorList>
            <person name="Smith D.R."/>
            <person name="Doucette-Stamm L.A."/>
            <person name="Deloughery C."/>
            <person name="Lee H.-M."/>
            <person name="Dubois J."/>
            <person name="Aldredge T."/>
            <person name="Bashirzadeh R."/>
            <person name="Blakely D."/>
            <person name="Cook R."/>
            <person name="Gilbert K."/>
            <person name="Harrison D."/>
            <person name="Hoang L."/>
            <person name="Keagle P."/>
            <person name="Lumm W."/>
            <person name="Pothier B."/>
            <person name="Qiu D."/>
            <person name="Spadafora R."/>
            <person name="Vicare R."/>
            <person name="Wang Y."/>
            <person name="Wierzbowski J."/>
            <person name="Gibson R."/>
            <person name="Jiwani N."/>
            <person name="Caruso A."/>
            <person name="Bush D."/>
            <person name="Safer H."/>
            <person name="Patwell D."/>
            <person name="Prabhakar S."/>
            <person name="McDougall S."/>
            <person name="Shimer G."/>
            <person name="Goyal A."/>
            <person name="Pietrovski S."/>
            <person name="Church G.M."/>
            <person name="Daniels C.J."/>
            <person name="Mao J.-i."/>
            <person name="Rice P."/>
            <person name="Nolling J."/>
            <person name="Reeve J.N."/>
        </authorList>
    </citation>
    <scope>NUCLEOTIDE SEQUENCE [LARGE SCALE GENOMIC DNA]</scope>
    <source>
        <strain evidence="2">ATCC 29096 / DSM 1053 / JCM 10044 / NBRC 100330 / Delta H</strain>
    </source>
</reference>
<dbReference type="PIR" id="E69215">
    <property type="entry name" value="E69215"/>
</dbReference>
<dbReference type="SUPFAM" id="SSF69025">
    <property type="entry name" value="Hypothetical protein MTH865"/>
    <property type="match status" value="1"/>
</dbReference>
<dbReference type="Proteomes" id="UP000005223">
    <property type="component" value="Chromosome"/>
</dbReference>
<accession>Q04926</accession>
<protein>
    <submittedName>
        <fullName evidence="1">Conserved protein</fullName>
    </submittedName>
</protein>
<dbReference type="Gene3D" id="1.10.238.80">
    <property type="entry name" value="MTH865-like"/>
    <property type="match status" value="1"/>
</dbReference>
<evidence type="ECO:0000313" key="2">
    <source>
        <dbReference type="Proteomes" id="UP000005223"/>
    </source>
</evidence>
<keyword evidence="3" id="KW-0002">3D-structure</keyword>
<dbReference type="EMBL" id="AE000666">
    <property type="protein sequence ID" value="AAB85363.1"/>
    <property type="molecule type" value="Genomic_DNA"/>
</dbReference>
<evidence type="ECO:0000313" key="1">
    <source>
        <dbReference type="EMBL" id="AAB85363.1"/>
    </source>
</evidence>
<dbReference type="PaxDb" id="187420-MTH_865"/>
<dbReference type="SMR" id="Q04926"/>
<dbReference type="KEGG" id="mth:MTH_865"/>
<keyword evidence="2" id="KW-1185">Reference proteome</keyword>
<dbReference type="InterPro" id="IPR036825">
    <property type="entry name" value="MTH865-like_sf"/>
</dbReference>
<sequence>MKMGVKEDIRGQIIGALAGADFPINSPEELMAALPNGPDTTCKSGDVELKASDAGQVLTADDFPFKSAEEVADTIVNKAGL</sequence>
<dbReference type="InParanoid" id="Q04926"/>
<proteinExistence type="evidence at protein level"/>
<dbReference type="EvolutionaryTrace" id="Q04926"/>
<dbReference type="Pfam" id="PF07747">
    <property type="entry name" value="MTH865"/>
    <property type="match status" value="1"/>
</dbReference>
<dbReference type="PDBsum" id="1IIO"/>
<reference evidence="3" key="2">
    <citation type="journal article" date="2001" name="J. Biomol. NMR">
        <title>NMR-based structure of the conserved protein MTH865 from the archaeon Methanobacterium thermoautotrophicum.</title>
        <authorList>
            <person name="Lee G.M."/>
            <person name="Edwards A.M."/>
            <person name="Arrowsmith C.H."/>
            <person name="McIntosh L.P."/>
        </authorList>
    </citation>
    <scope>STRUCTURE BY NMR</scope>
</reference>
<dbReference type="HOGENOM" id="CLU_193458_0_0_2"/>
<dbReference type="InterPro" id="IPR024093">
    <property type="entry name" value="Uncharacterised_MTH865"/>
</dbReference>
<dbReference type="EnsemblBacteria" id="AAB85363">
    <property type="protein sequence ID" value="AAB85363"/>
    <property type="gene ID" value="MTH_865"/>
</dbReference>
<dbReference type="PIR" id="S30583">
    <property type="entry name" value="S30583"/>
</dbReference>
<name>Q04926_METTH</name>
<dbReference type="AlphaFoldDB" id="Q04926"/>